<dbReference type="GO" id="GO:0016020">
    <property type="term" value="C:membrane"/>
    <property type="evidence" value="ECO:0007669"/>
    <property type="project" value="TreeGrafter"/>
</dbReference>
<sequence>MASYVIKKYEGSKGPRSTREQEEVDDDIGVVFKHQLWRTCWREIHPAWLLAYRMVAFFMLLFLLVVDVIVFGGLIGSYLSAYGCYREGGSDELSVIVLANSDYLFLNARYVFKNGNSIAYMVLFDHIVPCTKLWSVLPYSKSEYEGPKEQGTRNEQEEDDDIGVLFEHELWKTCWRQIHPALLMVYRIFDLLLVLFISIVDAILYGGSVFCYYTEYVFSSSVHPLSHHS</sequence>
<keyword evidence="1" id="KW-1133">Transmembrane helix</keyword>
<organism evidence="2 3">
    <name type="scientific">Centaurea solstitialis</name>
    <name type="common">yellow star-thistle</name>
    <dbReference type="NCBI Taxonomy" id="347529"/>
    <lineage>
        <taxon>Eukaryota</taxon>
        <taxon>Viridiplantae</taxon>
        <taxon>Streptophyta</taxon>
        <taxon>Embryophyta</taxon>
        <taxon>Tracheophyta</taxon>
        <taxon>Spermatophyta</taxon>
        <taxon>Magnoliopsida</taxon>
        <taxon>eudicotyledons</taxon>
        <taxon>Gunneridae</taxon>
        <taxon>Pentapetalae</taxon>
        <taxon>asterids</taxon>
        <taxon>campanulids</taxon>
        <taxon>Asterales</taxon>
        <taxon>Asteraceae</taxon>
        <taxon>Carduoideae</taxon>
        <taxon>Cardueae</taxon>
        <taxon>Centaureinae</taxon>
        <taxon>Centaurea</taxon>
    </lineage>
</organism>
<evidence type="ECO:0000256" key="1">
    <source>
        <dbReference type="SAM" id="Phobius"/>
    </source>
</evidence>
<dbReference type="AlphaFoldDB" id="A0AA38S7I1"/>
<dbReference type="Proteomes" id="UP001172457">
    <property type="component" value="Chromosome 8"/>
</dbReference>
<accession>A0AA38S7I1</accession>
<gene>
    <name evidence="2" type="ORF">OSB04_029956</name>
</gene>
<feature type="transmembrane region" description="Helical" evidence="1">
    <location>
        <begin position="185"/>
        <end position="205"/>
    </location>
</feature>
<reference evidence="2" key="1">
    <citation type="submission" date="2023-03" db="EMBL/GenBank/DDBJ databases">
        <title>Chromosome-scale reference genome and RAD-based genetic map of yellow starthistle (Centaurea solstitialis) reveal putative structural variation and QTLs associated with invader traits.</title>
        <authorList>
            <person name="Reatini B."/>
            <person name="Cang F.A."/>
            <person name="Jiang Q."/>
            <person name="Mckibben M.T.W."/>
            <person name="Barker M.S."/>
            <person name="Rieseberg L.H."/>
            <person name="Dlugosch K.M."/>
        </authorList>
    </citation>
    <scope>NUCLEOTIDE SEQUENCE</scope>
    <source>
        <strain evidence="2">CAN-66</strain>
        <tissue evidence="2">Leaf</tissue>
    </source>
</reference>
<evidence type="ECO:0000313" key="2">
    <source>
        <dbReference type="EMBL" id="KAJ9537223.1"/>
    </source>
</evidence>
<dbReference type="PANTHER" id="PTHR12242:SF22">
    <property type="entry name" value="OS02G0130600 PROTEIN"/>
    <property type="match status" value="1"/>
</dbReference>
<feature type="transmembrane region" description="Helical" evidence="1">
    <location>
        <begin position="55"/>
        <end position="81"/>
    </location>
</feature>
<keyword evidence="1" id="KW-0812">Transmembrane</keyword>
<evidence type="ECO:0000313" key="3">
    <source>
        <dbReference type="Proteomes" id="UP001172457"/>
    </source>
</evidence>
<name>A0AA38S7I1_9ASTR</name>
<dbReference type="PANTHER" id="PTHR12242">
    <property type="entry name" value="OS02G0130600 PROTEIN-RELATED"/>
    <property type="match status" value="1"/>
</dbReference>
<dbReference type="EMBL" id="JARYMX010000008">
    <property type="protein sequence ID" value="KAJ9537223.1"/>
    <property type="molecule type" value="Genomic_DNA"/>
</dbReference>
<keyword evidence="3" id="KW-1185">Reference proteome</keyword>
<comment type="caution">
    <text evidence="2">The sequence shown here is derived from an EMBL/GenBank/DDBJ whole genome shotgun (WGS) entry which is preliminary data.</text>
</comment>
<keyword evidence="1" id="KW-0472">Membrane</keyword>
<proteinExistence type="predicted"/>
<protein>
    <submittedName>
        <fullName evidence="2">Uncharacterized protein</fullName>
    </submittedName>
</protein>